<sequence length="127" mass="14422">MHAPQNSLRDLDFLQEHSLSNRHYLLPLEIRDVERSVVVVGDTSSIAPRIPDRVFVCFSQQKLTELGMLFICSSRQAEGPSCPETSTPTSSFWSSRAKRRGFISQKVTDSSVFLCLHVWEYSYVVSP</sequence>
<dbReference type="Proteomes" id="UP001234989">
    <property type="component" value="Chromosome 1"/>
</dbReference>
<gene>
    <name evidence="1" type="ORF">MTR67_005881</name>
</gene>
<evidence type="ECO:0000313" key="1">
    <source>
        <dbReference type="EMBL" id="WMV12496.1"/>
    </source>
</evidence>
<accession>A0AAF0PX43</accession>
<dbReference type="EMBL" id="CP133612">
    <property type="protein sequence ID" value="WMV12496.1"/>
    <property type="molecule type" value="Genomic_DNA"/>
</dbReference>
<name>A0AAF0PX43_SOLVR</name>
<organism evidence="1 2">
    <name type="scientific">Solanum verrucosum</name>
    <dbReference type="NCBI Taxonomy" id="315347"/>
    <lineage>
        <taxon>Eukaryota</taxon>
        <taxon>Viridiplantae</taxon>
        <taxon>Streptophyta</taxon>
        <taxon>Embryophyta</taxon>
        <taxon>Tracheophyta</taxon>
        <taxon>Spermatophyta</taxon>
        <taxon>Magnoliopsida</taxon>
        <taxon>eudicotyledons</taxon>
        <taxon>Gunneridae</taxon>
        <taxon>Pentapetalae</taxon>
        <taxon>asterids</taxon>
        <taxon>lamiids</taxon>
        <taxon>Solanales</taxon>
        <taxon>Solanaceae</taxon>
        <taxon>Solanoideae</taxon>
        <taxon>Solaneae</taxon>
        <taxon>Solanum</taxon>
    </lineage>
</organism>
<protein>
    <submittedName>
        <fullName evidence="1">Uncharacterized protein</fullName>
    </submittedName>
</protein>
<keyword evidence="2" id="KW-1185">Reference proteome</keyword>
<dbReference type="AlphaFoldDB" id="A0AAF0PX43"/>
<reference evidence="1" key="1">
    <citation type="submission" date="2023-08" db="EMBL/GenBank/DDBJ databases">
        <title>A de novo genome assembly of Solanum verrucosum Schlechtendal, a Mexican diploid species geographically isolated from the other diploid A-genome species in potato relatives.</title>
        <authorList>
            <person name="Hosaka K."/>
        </authorList>
    </citation>
    <scope>NUCLEOTIDE SEQUENCE</scope>
    <source>
        <tissue evidence="1">Young leaves</tissue>
    </source>
</reference>
<evidence type="ECO:0000313" key="2">
    <source>
        <dbReference type="Proteomes" id="UP001234989"/>
    </source>
</evidence>
<proteinExistence type="predicted"/>